<dbReference type="RefSeq" id="WP_216569517.1">
    <property type="nucleotide sequence ID" value="NZ_JAHLOQ010000019.1"/>
</dbReference>
<accession>A0ABS6DX27</accession>
<reference evidence="1 2" key="1">
    <citation type="submission" date="2021-06" db="EMBL/GenBank/DDBJ databases">
        <authorList>
            <person name="Sun Q."/>
            <person name="Li D."/>
        </authorList>
    </citation>
    <scope>NUCLEOTIDE SEQUENCE [LARGE SCALE GENOMIC DNA]</scope>
    <source>
        <strain evidence="1 2">N19</strain>
    </source>
</reference>
<proteinExistence type="predicted"/>
<comment type="caution">
    <text evidence="1">The sequence shown here is derived from an EMBL/GenBank/DDBJ whole genome shotgun (WGS) entry which is preliminary data.</text>
</comment>
<sequence>MKSKVTIVALALLSIILLSIFNVKYPYSYKENVLYSQNDVKGYHEKEAESDNLVNRNEAIKIAKYYIEDVLGNDLDAPDIKMYVNLYKNDSSAESYYWNISWSSSTISCGVEIKTINGQINNIYVNKDFNQYTNNGTKYHKLTKNEVLDIVDEFIVALGIDLDSYDLTMYDMNENKQDKFCTFTNKKNKDDKFLISISKRGRFITRYSTNPLKENL</sequence>
<keyword evidence="2" id="KW-1185">Reference proteome</keyword>
<gene>
    <name evidence="1" type="ORF">KQI20_08090</name>
</gene>
<dbReference type="EMBL" id="JAHLOQ010000019">
    <property type="protein sequence ID" value="MBU5336397.1"/>
    <property type="molecule type" value="Genomic_DNA"/>
</dbReference>
<evidence type="ECO:0000313" key="1">
    <source>
        <dbReference type="EMBL" id="MBU5336397.1"/>
    </source>
</evidence>
<dbReference type="Proteomes" id="UP001196301">
    <property type="component" value="Unassembled WGS sequence"/>
</dbReference>
<protein>
    <recommendedName>
        <fullName evidence="3">PepSY domain-containing protein</fullName>
    </recommendedName>
</protein>
<evidence type="ECO:0000313" key="2">
    <source>
        <dbReference type="Proteomes" id="UP001196301"/>
    </source>
</evidence>
<evidence type="ECO:0008006" key="3">
    <source>
        <dbReference type="Google" id="ProtNLM"/>
    </source>
</evidence>
<organism evidence="1 2">
    <name type="scientific">Intestinibacter bartlettii</name>
    <dbReference type="NCBI Taxonomy" id="261299"/>
    <lineage>
        <taxon>Bacteria</taxon>
        <taxon>Bacillati</taxon>
        <taxon>Bacillota</taxon>
        <taxon>Clostridia</taxon>
        <taxon>Peptostreptococcales</taxon>
        <taxon>Peptostreptococcaceae</taxon>
        <taxon>Intestinibacter</taxon>
    </lineage>
</organism>
<name>A0ABS6DX27_9FIRM</name>